<dbReference type="SUPFAM" id="SSF56112">
    <property type="entry name" value="Protein kinase-like (PK-like)"/>
    <property type="match status" value="1"/>
</dbReference>
<protein>
    <recommendedName>
        <fullName evidence="1">Protein kinase domain-containing protein</fullName>
    </recommendedName>
</protein>
<proteinExistence type="predicted"/>
<dbReference type="InterPro" id="IPR051744">
    <property type="entry name" value="AP2_assoc_SerThr_kinase"/>
</dbReference>
<dbReference type="PANTHER" id="PTHR47907:SF5">
    <property type="entry name" value="AP2 ASSOCIATED KINASE 1"/>
    <property type="match status" value="1"/>
</dbReference>
<reference evidence="2 3" key="1">
    <citation type="submission" date="2024-04" db="EMBL/GenBank/DDBJ databases">
        <authorList>
            <person name="Waldvogel A.-M."/>
            <person name="Schoenle A."/>
        </authorList>
    </citation>
    <scope>NUCLEOTIDE SEQUENCE [LARGE SCALE GENOMIC DNA]</scope>
</reference>
<evidence type="ECO:0000259" key="1">
    <source>
        <dbReference type="PROSITE" id="PS50011"/>
    </source>
</evidence>
<name>A0AAV2IYZ5_KNICA</name>
<accession>A0AAV2IYZ5</accession>
<gene>
    <name evidence="2" type="ORF">KC01_LOCUS1903</name>
</gene>
<sequence length="222" mass="24490">MRKFFDSRRELVNSGPGSGGGGSSGSSLAGGNFIGRGITVGRYQVTVEEIIAEGGFAIVFLVRTNQSLRCALKRMYVNNEHDLQVCKREIQIMKDLVGHKNIVGYLDSSVTAMGSRDVWEVFILMDYCKGGQVVNLMNQRLQTGFSQAEVLQIFCDTSEAVSCLHQRKTPIVHRDLKVRGREHDTTKLISLSLSLSHSLSFSLSLSLSLCLCLSVSLDKTHM</sequence>
<dbReference type="Pfam" id="PF00069">
    <property type="entry name" value="Pkinase"/>
    <property type="match status" value="1"/>
</dbReference>
<dbReference type="PANTHER" id="PTHR47907">
    <property type="entry name" value="PROTEIN KINASE DOMAIN-CONTAINING PROTEIN"/>
    <property type="match status" value="1"/>
</dbReference>
<dbReference type="GO" id="GO:0004672">
    <property type="term" value="F:protein kinase activity"/>
    <property type="evidence" value="ECO:0007669"/>
    <property type="project" value="InterPro"/>
</dbReference>
<dbReference type="InterPro" id="IPR000719">
    <property type="entry name" value="Prot_kinase_dom"/>
</dbReference>
<dbReference type="GO" id="GO:0005524">
    <property type="term" value="F:ATP binding"/>
    <property type="evidence" value="ECO:0007669"/>
    <property type="project" value="InterPro"/>
</dbReference>
<evidence type="ECO:0000313" key="3">
    <source>
        <dbReference type="Proteomes" id="UP001497482"/>
    </source>
</evidence>
<feature type="domain" description="Protein kinase" evidence="1">
    <location>
        <begin position="45"/>
        <end position="222"/>
    </location>
</feature>
<dbReference type="Proteomes" id="UP001497482">
    <property type="component" value="Chromosome 1"/>
</dbReference>
<dbReference type="SMART" id="SM00220">
    <property type="entry name" value="S_TKc"/>
    <property type="match status" value="1"/>
</dbReference>
<dbReference type="PROSITE" id="PS50011">
    <property type="entry name" value="PROTEIN_KINASE_DOM"/>
    <property type="match status" value="1"/>
</dbReference>
<dbReference type="EMBL" id="OZ035823">
    <property type="protein sequence ID" value="CAL1569471.1"/>
    <property type="molecule type" value="Genomic_DNA"/>
</dbReference>
<dbReference type="AlphaFoldDB" id="A0AAV2IYZ5"/>
<dbReference type="Gene3D" id="1.10.510.10">
    <property type="entry name" value="Transferase(Phosphotransferase) domain 1"/>
    <property type="match status" value="1"/>
</dbReference>
<organism evidence="2 3">
    <name type="scientific">Knipowitschia caucasica</name>
    <name type="common">Caucasian dwarf goby</name>
    <name type="synonym">Pomatoschistus caucasicus</name>
    <dbReference type="NCBI Taxonomy" id="637954"/>
    <lineage>
        <taxon>Eukaryota</taxon>
        <taxon>Metazoa</taxon>
        <taxon>Chordata</taxon>
        <taxon>Craniata</taxon>
        <taxon>Vertebrata</taxon>
        <taxon>Euteleostomi</taxon>
        <taxon>Actinopterygii</taxon>
        <taxon>Neopterygii</taxon>
        <taxon>Teleostei</taxon>
        <taxon>Neoteleostei</taxon>
        <taxon>Acanthomorphata</taxon>
        <taxon>Gobiaria</taxon>
        <taxon>Gobiiformes</taxon>
        <taxon>Gobioidei</taxon>
        <taxon>Gobiidae</taxon>
        <taxon>Gobiinae</taxon>
        <taxon>Knipowitschia</taxon>
    </lineage>
</organism>
<evidence type="ECO:0000313" key="2">
    <source>
        <dbReference type="EMBL" id="CAL1569471.1"/>
    </source>
</evidence>
<keyword evidence="3" id="KW-1185">Reference proteome</keyword>
<dbReference type="InterPro" id="IPR011009">
    <property type="entry name" value="Kinase-like_dom_sf"/>
</dbReference>